<dbReference type="RefSeq" id="XP_022322935.1">
    <property type="nucleotide sequence ID" value="XM_022467227.1"/>
</dbReference>
<dbReference type="Proteomes" id="UP000694844">
    <property type="component" value="Chromosome 3"/>
</dbReference>
<accession>A0A8B8D5J8</accession>
<feature type="region of interest" description="Disordered" evidence="1">
    <location>
        <begin position="357"/>
        <end position="380"/>
    </location>
</feature>
<reference evidence="4" key="1">
    <citation type="submission" date="2025-08" db="UniProtKB">
        <authorList>
            <consortium name="RefSeq"/>
        </authorList>
    </citation>
    <scope>IDENTIFICATION</scope>
    <source>
        <tissue evidence="4">Whole sample</tissue>
    </source>
</reference>
<dbReference type="SUPFAM" id="SSF53300">
    <property type="entry name" value="vWA-like"/>
    <property type="match status" value="1"/>
</dbReference>
<dbReference type="KEGG" id="cvn:111124376"/>
<organism evidence="3 4">
    <name type="scientific">Crassostrea virginica</name>
    <name type="common">Eastern oyster</name>
    <dbReference type="NCBI Taxonomy" id="6565"/>
    <lineage>
        <taxon>Eukaryota</taxon>
        <taxon>Metazoa</taxon>
        <taxon>Spiralia</taxon>
        <taxon>Lophotrochozoa</taxon>
        <taxon>Mollusca</taxon>
        <taxon>Bivalvia</taxon>
        <taxon>Autobranchia</taxon>
        <taxon>Pteriomorphia</taxon>
        <taxon>Ostreida</taxon>
        <taxon>Ostreoidea</taxon>
        <taxon>Ostreidae</taxon>
        <taxon>Crassostrea</taxon>
    </lineage>
</organism>
<gene>
    <name evidence="4" type="primary">LOC111124376</name>
</gene>
<dbReference type="SMART" id="SM00327">
    <property type="entry name" value="VWA"/>
    <property type="match status" value="1"/>
</dbReference>
<dbReference type="GeneID" id="111124376"/>
<sequence>MEIIPGKGSLIWRSFPAKDRSFGDHSRQRIAHMEIIPSKGSLIWKSYPAKGRSYGDHSRQRIAHMEIIPGKGSLIWRSFPAKGRSYGDHSRRRTATFYDRRHPRLEYSGPIKPAVRTRPWRGGQDEAVFSGHRPPVPPPPPLLLLDLCAGVERDVVFVLDKSGSVQQKDFEEAVDFVYNVTKWLTIGPSNIQVAAVSYSTSVQTLFDLNAYSTNASLLETILNLKSISTGGGTYTFDALNHVNTNILTSSGGARSGVPKAVVVLTDGLSANTLLTKARAAELHGNNVEVYAIGIGNAAASTNTELSDIASDPDSYYLHTVDMFQYLCALVPELVPKLDNDTLNSDFFRCPTPAPTTQRPLTFLNKTSDNSGDSTTSDSGSSVAAAAGGAVGAVAGVAVATAAAYGAVQYVNALKAQAPNPFVESVVAQYKDAPLGQGKAQCKYKFEFSGIPQGPVMMSRPPAVTAWI</sequence>
<dbReference type="InterPro" id="IPR036465">
    <property type="entry name" value="vWFA_dom_sf"/>
</dbReference>
<feature type="domain" description="VWFA" evidence="2">
    <location>
        <begin position="154"/>
        <end position="337"/>
    </location>
</feature>
<evidence type="ECO:0000256" key="1">
    <source>
        <dbReference type="SAM" id="MobiDB-lite"/>
    </source>
</evidence>
<dbReference type="Gene3D" id="3.40.50.410">
    <property type="entry name" value="von Willebrand factor, type A domain"/>
    <property type="match status" value="1"/>
</dbReference>
<dbReference type="Pfam" id="PF00092">
    <property type="entry name" value="VWA"/>
    <property type="match status" value="1"/>
</dbReference>
<evidence type="ECO:0000313" key="3">
    <source>
        <dbReference type="Proteomes" id="UP000694844"/>
    </source>
</evidence>
<dbReference type="PROSITE" id="PS50234">
    <property type="entry name" value="VWFA"/>
    <property type="match status" value="1"/>
</dbReference>
<evidence type="ECO:0000259" key="2">
    <source>
        <dbReference type="PROSITE" id="PS50234"/>
    </source>
</evidence>
<dbReference type="InterPro" id="IPR050525">
    <property type="entry name" value="ECM_Assembly_Org"/>
</dbReference>
<dbReference type="PANTHER" id="PTHR24020:SF84">
    <property type="entry name" value="VWFA DOMAIN-CONTAINING PROTEIN"/>
    <property type="match status" value="1"/>
</dbReference>
<dbReference type="CDD" id="cd01450">
    <property type="entry name" value="vWFA_subfamily_ECM"/>
    <property type="match status" value="1"/>
</dbReference>
<feature type="compositionally biased region" description="Low complexity" evidence="1">
    <location>
        <begin position="370"/>
        <end position="380"/>
    </location>
</feature>
<dbReference type="PRINTS" id="PR00453">
    <property type="entry name" value="VWFADOMAIN"/>
</dbReference>
<dbReference type="AlphaFoldDB" id="A0A8B8D5J8"/>
<evidence type="ECO:0000313" key="4">
    <source>
        <dbReference type="RefSeq" id="XP_022322935.1"/>
    </source>
</evidence>
<name>A0A8B8D5J8_CRAVI</name>
<proteinExistence type="predicted"/>
<keyword evidence="3" id="KW-1185">Reference proteome</keyword>
<dbReference type="InterPro" id="IPR002035">
    <property type="entry name" value="VWF_A"/>
</dbReference>
<protein>
    <submittedName>
        <fullName evidence="4">Collagen alpha-1(XII) chain-like</fullName>
    </submittedName>
</protein>
<dbReference type="OrthoDB" id="6132182at2759"/>
<dbReference type="PANTHER" id="PTHR24020">
    <property type="entry name" value="COLLAGEN ALPHA"/>
    <property type="match status" value="1"/>
</dbReference>
<feature type="compositionally biased region" description="Polar residues" evidence="1">
    <location>
        <begin position="357"/>
        <end position="369"/>
    </location>
</feature>